<name>A0A8X6WCE3_TRICX</name>
<keyword evidence="2" id="KW-1185">Reference proteome</keyword>
<evidence type="ECO:0000313" key="2">
    <source>
        <dbReference type="Proteomes" id="UP000887159"/>
    </source>
</evidence>
<dbReference type="EMBL" id="BMAU01021402">
    <property type="protein sequence ID" value="GFY32170.1"/>
    <property type="molecule type" value="Genomic_DNA"/>
</dbReference>
<accession>A0A8X6WCE3</accession>
<organism evidence="1 2">
    <name type="scientific">Trichonephila clavipes</name>
    <name type="common">Golden silk orbweaver</name>
    <name type="synonym">Nephila clavipes</name>
    <dbReference type="NCBI Taxonomy" id="2585209"/>
    <lineage>
        <taxon>Eukaryota</taxon>
        <taxon>Metazoa</taxon>
        <taxon>Ecdysozoa</taxon>
        <taxon>Arthropoda</taxon>
        <taxon>Chelicerata</taxon>
        <taxon>Arachnida</taxon>
        <taxon>Araneae</taxon>
        <taxon>Araneomorphae</taxon>
        <taxon>Entelegynae</taxon>
        <taxon>Araneoidea</taxon>
        <taxon>Nephilidae</taxon>
        <taxon>Trichonephila</taxon>
    </lineage>
</organism>
<sequence length="71" mass="8181">MTSHTITPAVRVVCRCKAKAGFRHSPRGVLTRAGLSSLLRLDMESPLKTTWFHSASVQFPCTWNHFKRRRR</sequence>
<comment type="caution">
    <text evidence="1">The sequence shown here is derived from an EMBL/GenBank/DDBJ whole genome shotgun (WGS) entry which is preliminary data.</text>
</comment>
<reference evidence="1" key="1">
    <citation type="submission" date="2020-08" db="EMBL/GenBank/DDBJ databases">
        <title>Multicomponent nature underlies the extraordinary mechanical properties of spider dragline silk.</title>
        <authorList>
            <person name="Kono N."/>
            <person name="Nakamura H."/>
            <person name="Mori M."/>
            <person name="Yoshida Y."/>
            <person name="Ohtoshi R."/>
            <person name="Malay A.D."/>
            <person name="Moran D.A.P."/>
            <person name="Tomita M."/>
            <person name="Numata K."/>
            <person name="Arakawa K."/>
        </authorList>
    </citation>
    <scope>NUCLEOTIDE SEQUENCE</scope>
</reference>
<proteinExistence type="predicted"/>
<protein>
    <submittedName>
        <fullName evidence="1">Uncharacterized protein</fullName>
    </submittedName>
</protein>
<dbReference type="AlphaFoldDB" id="A0A8X6WCE3"/>
<dbReference type="Proteomes" id="UP000887159">
    <property type="component" value="Unassembled WGS sequence"/>
</dbReference>
<gene>
    <name evidence="1" type="primary">NCL1_22034</name>
    <name evidence="1" type="ORF">TNCV_3556781</name>
</gene>
<evidence type="ECO:0000313" key="1">
    <source>
        <dbReference type="EMBL" id="GFY32170.1"/>
    </source>
</evidence>